<comment type="caution">
    <text evidence="2">The sequence shown here is derived from an EMBL/GenBank/DDBJ whole genome shotgun (WGS) entry which is preliminary data.</text>
</comment>
<dbReference type="AlphaFoldDB" id="A0A5N6JNH7"/>
<evidence type="ECO:0000313" key="2">
    <source>
        <dbReference type="EMBL" id="KAB8290012.1"/>
    </source>
</evidence>
<reference evidence="2 3" key="1">
    <citation type="submission" date="2019-06" db="EMBL/GenBank/DDBJ databases">
        <title>Genome Sequence of the Brown Rot Fungal Pathogen Monilinia laxa.</title>
        <authorList>
            <person name="De Miccolis Angelini R.M."/>
            <person name="Landi L."/>
            <person name="Abate D."/>
            <person name="Pollastro S."/>
            <person name="Romanazzi G."/>
            <person name="Faretra F."/>
        </authorList>
    </citation>
    <scope>NUCLEOTIDE SEQUENCE [LARGE SCALE GENOMIC DNA]</scope>
    <source>
        <strain evidence="2 3">Mlax316</strain>
    </source>
</reference>
<dbReference type="Proteomes" id="UP000326757">
    <property type="component" value="Unassembled WGS sequence"/>
</dbReference>
<feature type="region of interest" description="Disordered" evidence="1">
    <location>
        <begin position="105"/>
        <end position="146"/>
    </location>
</feature>
<name>A0A5N6JNH7_MONLA</name>
<protein>
    <submittedName>
        <fullName evidence="2">Uncharacterized protein</fullName>
    </submittedName>
</protein>
<dbReference type="EMBL" id="VIGI01000019">
    <property type="protein sequence ID" value="KAB8290012.1"/>
    <property type="molecule type" value="Genomic_DNA"/>
</dbReference>
<sequence length="334" mass="38074">MNSCSSDDCQFDLEEFVGLAEENEAQTRYSENLAENMNKEDFASIAYPCKYRDTISVTKRPRHNPEPIRQRNPRATKLRGEKVAKKRFSNRHAALKCQEKNREILSRSDLGSAESESSPETIPDIVKPQDRKVGRRVYRKTREETGKPRSLLEDQIKELIADRDQWKSKALALKNSQISQPSSTMLRKTALEIPSTIEIEAKASRTFQPKMTMQNNPTNTCFTFENPTNEANFPNLPYVTNNKMQKSGTFIENVREIPDADIFPSSRPPLKTLEIEIHNISKNTKELFPTEYLAAEHLGVSAFEIFSAICSGGAVTARNWEYFSNVCYVSYTVV</sequence>
<keyword evidence="3" id="KW-1185">Reference proteome</keyword>
<evidence type="ECO:0000313" key="3">
    <source>
        <dbReference type="Proteomes" id="UP000326757"/>
    </source>
</evidence>
<dbReference type="OrthoDB" id="10327869at2759"/>
<organism evidence="2 3">
    <name type="scientific">Monilinia laxa</name>
    <name type="common">Brown rot fungus</name>
    <name type="synonym">Sclerotinia laxa</name>
    <dbReference type="NCBI Taxonomy" id="61186"/>
    <lineage>
        <taxon>Eukaryota</taxon>
        <taxon>Fungi</taxon>
        <taxon>Dikarya</taxon>
        <taxon>Ascomycota</taxon>
        <taxon>Pezizomycotina</taxon>
        <taxon>Leotiomycetes</taxon>
        <taxon>Helotiales</taxon>
        <taxon>Sclerotiniaceae</taxon>
        <taxon>Monilinia</taxon>
    </lineage>
</organism>
<accession>A0A5N6JNH7</accession>
<proteinExistence type="predicted"/>
<evidence type="ECO:0000256" key="1">
    <source>
        <dbReference type="SAM" id="MobiDB-lite"/>
    </source>
</evidence>
<gene>
    <name evidence="2" type="ORF">EYC80_010338</name>
</gene>